<proteinExistence type="predicted"/>
<dbReference type="Proteomes" id="UP000008810">
    <property type="component" value="Chromosome 2"/>
</dbReference>
<reference evidence="1 2" key="1">
    <citation type="journal article" date="2010" name="Nature">
        <title>Genome sequencing and analysis of the model grass Brachypodium distachyon.</title>
        <authorList>
            <consortium name="International Brachypodium Initiative"/>
        </authorList>
    </citation>
    <scope>NUCLEOTIDE SEQUENCE [LARGE SCALE GENOMIC DNA]</scope>
    <source>
        <strain evidence="1 2">Bd21</strain>
    </source>
</reference>
<reference evidence="1" key="2">
    <citation type="submission" date="2017-06" db="EMBL/GenBank/DDBJ databases">
        <title>WGS assembly of Brachypodium distachyon.</title>
        <authorList>
            <consortium name="The International Brachypodium Initiative"/>
            <person name="Lucas S."/>
            <person name="Harmon-Smith M."/>
            <person name="Lail K."/>
            <person name="Tice H."/>
            <person name="Grimwood J."/>
            <person name="Bruce D."/>
            <person name="Barry K."/>
            <person name="Shu S."/>
            <person name="Lindquist E."/>
            <person name="Wang M."/>
            <person name="Pitluck S."/>
            <person name="Vogel J.P."/>
            <person name="Garvin D.F."/>
            <person name="Mockler T.C."/>
            <person name="Schmutz J."/>
            <person name="Rokhsar D."/>
            <person name="Bevan M.W."/>
        </authorList>
    </citation>
    <scope>NUCLEOTIDE SEQUENCE</scope>
    <source>
        <strain evidence="1">Bd21</strain>
    </source>
</reference>
<dbReference type="AlphaFoldDB" id="A0A2K2DEJ5"/>
<dbReference type="Gramene" id="PNT72659">
    <property type="protein sequence ID" value="PNT72659"/>
    <property type="gene ID" value="BRADI_2g47474v3"/>
</dbReference>
<evidence type="ECO:0000313" key="3">
    <source>
        <dbReference type="Proteomes" id="UP000008810"/>
    </source>
</evidence>
<organism evidence="1">
    <name type="scientific">Brachypodium distachyon</name>
    <name type="common">Purple false brome</name>
    <name type="synonym">Trachynia distachya</name>
    <dbReference type="NCBI Taxonomy" id="15368"/>
    <lineage>
        <taxon>Eukaryota</taxon>
        <taxon>Viridiplantae</taxon>
        <taxon>Streptophyta</taxon>
        <taxon>Embryophyta</taxon>
        <taxon>Tracheophyta</taxon>
        <taxon>Spermatophyta</taxon>
        <taxon>Magnoliopsida</taxon>
        <taxon>Liliopsida</taxon>
        <taxon>Poales</taxon>
        <taxon>Poaceae</taxon>
        <taxon>BOP clade</taxon>
        <taxon>Pooideae</taxon>
        <taxon>Stipodae</taxon>
        <taxon>Brachypodieae</taxon>
        <taxon>Brachypodium</taxon>
    </lineage>
</organism>
<dbReference type="EnsemblPlants" id="PNT72659">
    <property type="protein sequence ID" value="PNT72659"/>
    <property type="gene ID" value="BRADI_2g47474v3"/>
</dbReference>
<name>A0A2K2DEJ5_BRADI</name>
<gene>
    <name evidence="1" type="ORF">BRADI_2g47474v3</name>
</gene>
<evidence type="ECO:0000313" key="2">
    <source>
        <dbReference type="EnsemblPlants" id="PNT72659"/>
    </source>
</evidence>
<keyword evidence="3" id="KW-1185">Reference proteome</keyword>
<dbReference type="EMBL" id="CM000881">
    <property type="protein sequence ID" value="PNT72659.1"/>
    <property type="molecule type" value="Genomic_DNA"/>
</dbReference>
<reference evidence="2" key="3">
    <citation type="submission" date="2018-08" db="UniProtKB">
        <authorList>
            <consortium name="EnsemblPlants"/>
        </authorList>
    </citation>
    <scope>IDENTIFICATION</scope>
    <source>
        <strain evidence="2">cv. Bd21</strain>
    </source>
</reference>
<accession>A0A2K2DEJ5</accession>
<protein>
    <submittedName>
        <fullName evidence="1 2">Uncharacterized protein</fullName>
    </submittedName>
</protein>
<sequence>MASWGARGGRGGEGPKWTLISRSRLVSAGREACSGKGGEVGNEAVLVRERIHNIFFFFWF</sequence>
<dbReference type="InParanoid" id="A0A2K2DEJ5"/>
<evidence type="ECO:0000313" key="1">
    <source>
        <dbReference type="EMBL" id="PNT72659.1"/>
    </source>
</evidence>